<dbReference type="Pfam" id="PF00069">
    <property type="entry name" value="Pkinase"/>
    <property type="match status" value="1"/>
</dbReference>
<dbReference type="Gene3D" id="3.30.200.20">
    <property type="entry name" value="Phosphorylase Kinase, domain 1"/>
    <property type="match status" value="1"/>
</dbReference>
<dbReference type="GeneID" id="9626593"/>
<dbReference type="InterPro" id="IPR008271">
    <property type="entry name" value="Ser/Thr_kinase_AS"/>
</dbReference>
<dbReference type="InterPro" id="IPR011009">
    <property type="entry name" value="Kinase-like_dom_sf"/>
</dbReference>
<proteinExistence type="predicted"/>
<dbReference type="InParanoid" id="D8UBV2"/>
<dbReference type="STRING" id="3068.D8UBV2"/>
<dbReference type="KEGG" id="vcn:VOLCADRAFT_107078"/>
<feature type="region of interest" description="Disordered" evidence="1">
    <location>
        <begin position="484"/>
        <end position="527"/>
    </location>
</feature>
<dbReference type="PROSITE" id="PS00108">
    <property type="entry name" value="PROTEIN_KINASE_ST"/>
    <property type="match status" value="1"/>
</dbReference>
<reference evidence="3 4" key="1">
    <citation type="journal article" date="2010" name="Science">
        <title>Genomic analysis of organismal complexity in the multicellular green alga Volvox carteri.</title>
        <authorList>
            <person name="Prochnik S.E."/>
            <person name="Umen J."/>
            <person name="Nedelcu A.M."/>
            <person name="Hallmann A."/>
            <person name="Miller S.M."/>
            <person name="Nishii I."/>
            <person name="Ferris P."/>
            <person name="Kuo A."/>
            <person name="Mitros T."/>
            <person name="Fritz-Laylin L.K."/>
            <person name="Hellsten U."/>
            <person name="Chapman J."/>
            <person name="Simakov O."/>
            <person name="Rensing S.A."/>
            <person name="Terry A."/>
            <person name="Pangilinan J."/>
            <person name="Kapitonov V."/>
            <person name="Jurka J."/>
            <person name="Salamov A."/>
            <person name="Shapiro H."/>
            <person name="Schmutz J."/>
            <person name="Grimwood J."/>
            <person name="Lindquist E."/>
            <person name="Lucas S."/>
            <person name="Grigoriev I.V."/>
            <person name="Schmitt R."/>
            <person name="Kirk D."/>
            <person name="Rokhsar D.S."/>
        </authorList>
    </citation>
    <scope>NUCLEOTIDE SEQUENCE [LARGE SCALE GENOMIC DNA]</scope>
    <source>
        <strain evidence="4">f. Nagariensis / Eve</strain>
    </source>
</reference>
<dbReference type="InterPro" id="IPR051681">
    <property type="entry name" value="Ser/Thr_Kinases-Pseudokinases"/>
</dbReference>
<dbReference type="GO" id="GO:0005524">
    <property type="term" value="F:ATP binding"/>
    <property type="evidence" value="ECO:0007669"/>
    <property type="project" value="InterPro"/>
</dbReference>
<organism evidence="4">
    <name type="scientific">Volvox carteri f. nagariensis</name>
    <dbReference type="NCBI Taxonomy" id="3068"/>
    <lineage>
        <taxon>Eukaryota</taxon>
        <taxon>Viridiplantae</taxon>
        <taxon>Chlorophyta</taxon>
        <taxon>core chlorophytes</taxon>
        <taxon>Chlorophyceae</taxon>
        <taxon>CS clade</taxon>
        <taxon>Chlamydomonadales</taxon>
        <taxon>Volvocaceae</taxon>
        <taxon>Volvox</taxon>
    </lineage>
</organism>
<dbReference type="PANTHER" id="PTHR44329:SF214">
    <property type="entry name" value="PROTEIN KINASE DOMAIN-CONTAINING PROTEIN"/>
    <property type="match status" value="1"/>
</dbReference>
<dbReference type="InterPro" id="IPR000719">
    <property type="entry name" value="Prot_kinase_dom"/>
</dbReference>
<dbReference type="eggNOG" id="KOG0192">
    <property type="taxonomic scope" value="Eukaryota"/>
</dbReference>
<evidence type="ECO:0000313" key="4">
    <source>
        <dbReference type="Proteomes" id="UP000001058"/>
    </source>
</evidence>
<dbReference type="AlphaFoldDB" id="D8UBV2"/>
<name>D8UBV2_VOLCA</name>
<accession>D8UBV2</accession>
<dbReference type="OrthoDB" id="4062651at2759"/>
<gene>
    <name evidence="3" type="ORF">VOLCADRAFT_107078</name>
</gene>
<dbReference type="GO" id="GO:0004674">
    <property type="term" value="F:protein serine/threonine kinase activity"/>
    <property type="evidence" value="ECO:0007669"/>
    <property type="project" value="TreeGrafter"/>
</dbReference>
<protein>
    <recommendedName>
        <fullName evidence="2">Protein kinase domain-containing protein</fullName>
    </recommendedName>
</protein>
<sequence>MLASSLGATLASIWAFSSDKCTAVVLASGGILRAVQPQGHSVSVASPEGQPGSSLRRITTRETAFTWSVDIGALVGAGIEAAGDGSPPDLRHLAALTGMQHCAVLPLKSGGQLAGALQIGLGGAQPAVLGATATSPSAVESTGGLPAALDAGRTAGSANAASTANGKLSAMPNWLPHHLPDLMLLSPAASPVVSGGGNGLSVQATGDKQMVSLPQAVVDLVAALRRCDTISKLISAVSAGLQDLTYRATSMHFCATPMLLHRSAITAAIFQDVGSREGAVVKEGNTARGETELDSRLWPLAPSSTPGENQDAQTRTLKAHVTHLNHTLMLQAVIGLCERLLTGVDNGRYRRLYGGSIIQNCSEYMQDESNRGRDVSLCHRVGVADVGSLVLVTGVSPGGVPLLAAYLTCREPLPEPLLESALSAVHQALKLCLLTVQELLFQGGELSDEWSTLHDFHLNPSSIAVSTSCTPRSIMPRTAATNAVARETGQGPPSQLQSQMSGLVNQGAGPLPSAPTTGALNDDGLAASSSTTARRNLSFGITASSAAAPRSNLGMMVSSIRSSLNQVLSQRAALEAEGLQDDVNGVELLKQIGQGGQGVVFCGTLHGLEVVGTEEGADEVYDIDDEGQMIKLKRVLKRDATELAVTTSISHPNIVQVFSYFVDVMVVEYVGQPDRFKLLPKAKGQSANGAADNGGVTGPSNMIICMEYCDAGKGSLKHAVKRGCFRTTGARPNMQALYTTLMEIALALRHLHALRLVHCDLKPSNILLKSSMRDPRGWVCKLSDFGCVRLMAEPAPGQRPSFNLEYAVGTPSFMAPEMFCKGHPLDAAVDIYSFGILMWEVYTGGNVYDGVPPDKLPYHVVKRGLRPAFPPDTPSAFSTGYGVAATAVVLCIDWCHCCIFNAN</sequence>
<dbReference type="SMART" id="SM00220">
    <property type="entry name" value="S_TKc"/>
    <property type="match status" value="1"/>
</dbReference>
<feature type="domain" description="Protein kinase" evidence="2">
    <location>
        <begin position="586"/>
        <end position="903"/>
    </location>
</feature>
<evidence type="ECO:0000313" key="3">
    <source>
        <dbReference type="EMBL" id="EFJ42834.1"/>
    </source>
</evidence>
<evidence type="ECO:0000256" key="1">
    <source>
        <dbReference type="SAM" id="MobiDB-lite"/>
    </source>
</evidence>
<evidence type="ECO:0000259" key="2">
    <source>
        <dbReference type="PROSITE" id="PS50011"/>
    </source>
</evidence>
<dbReference type="RefSeq" id="XP_002956094.1">
    <property type="nucleotide sequence ID" value="XM_002956048.1"/>
</dbReference>
<dbReference type="Proteomes" id="UP000001058">
    <property type="component" value="Unassembled WGS sequence"/>
</dbReference>
<dbReference type="EMBL" id="GL378378">
    <property type="protein sequence ID" value="EFJ42834.1"/>
    <property type="molecule type" value="Genomic_DNA"/>
</dbReference>
<dbReference type="PROSITE" id="PS50011">
    <property type="entry name" value="PROTEIN_KINASE_DOM"/>
    <property type="match status" value="1"/>
</dbReference>
<keyword evidence="4" id="KW-1185">Reference proteome</keyword>
<dbReference type="PANTHER" id="PTHR44329">
    <property type="entry name" value="SERINE/THREONINE-PROTEIN KINASE TNNI3K-RELATED"/>
    <property type="match status" value="1"/>
</dbReference>
<feature type="compositionally biased region" description="Polar residues" evidence="1">
    <location>
        <begin position="491"/>
        <end position="504"/>
    </location>
</feature>
<dbReference type="SUPFAM" id="SSF56112">
    <property type="entry name" value="Protein kinase-like (PK-like)"/>
    <property type="match status" value="1"/>
</dbReference>
<dbReference type="Gene3D" id="1.10.510.10">
    <property type="entry name" value="Transferase(Phosphotransferase) domain 1"/>
    <property type="match status" value="1"/>
</dbReference>